<dbReference type="EMBL" id="CP002599">
    <property type="protein sequence ID" value="AEA60120.1"/>
    <property type="molecule type" value="Genomic_DNA"/>
</dbReference>
<organism evidence="2 3">
    <name type="scientific">Burkholderia gladioli (strain BSR3)</name>
    <dbReference type="NCBI Taxonomy" id="999541"/>
    <lineage>
        <taxon>Bacteria</taxon>
        <taxon>Pseudomonadati</taxon>
        <taxon>Pseudomonadota</taxon>
        <taxon>Betaproteobacteria</taxon>
        <taxon>Burkholderiales</taxon>
        <taxon>Burkholderiaceae</taxon>
        <taxon>Burkholderia</taxon>
    </lineage>
</organism>
<protein>
    <submittedName>
        <fullName evidence="2">Uncharacterized protein</fullName>
    </submittedName>
</protein>
<dbReference type="RefSeq" id="WP_013697465.1">
    <property type="nucleotide sequence ID" value="NC_015381.1"/>
</dbReference>
<evidence type="ECO:0000313" key="2">
    <source>
        <dbReference type="EMBL" id="AEA60120.1"/>
    </source>
</evidence>
<dbReference type="HOGENOM" id="CLU_1472559_0_0_4"/>
<keyword evidence="3" id="KW-1185">Reference proteome</keyword>
<dbReference type="KEGG" id="bgd:bgla_1g14500"/>
<reference evidence="2 3" key="1">
    <citation type="journal article" date="2011" name="J. Bacteriol.">
        <title>Complete genome sequence of Burkholderia gladioli BSR3.</title>
        <authorList>
            <person name="Seo Y.S."/>
            <person name="Lim J."/>
            <person name="Choi B.S."/>
            <person name="Kim H."/>
            <person name="Goo E."/>
            <person name="Lee B."/>
            <person name="Lim J.S."/>
            <person name="Choi I.Y."/>
            <person name="Moon J.S."/>
            <person name="Kim J."/>
            <person name="Hwang I."/>
        </authorList>
    </citation>
    <scope>NUCLEOTIDE SEQUENCE [LARGE SCALE GENOMIC DNA]</scope>
    <source>
        <strain evidence="2 3">BSR3</strain>
    </source>
</reference>
<evidence type="ECO:0000313" key="3">
    <source>
        <dbReference type="Proteomes" id="UP000008316"/>
    </source>
</evidence>
<dbReference type="AlphaFoldDB" id="F2LB51"/>
<evidence type="ECO:0000256" key="1">
    <source>
        <dbReference type="SAM" id="MobiDB-lite"/>
    </source>
</evidence>
<feature type="region of interest" description="Disordered" evidence="1">
    <location>
        <begin position="163"/>
        <end position="183"/>
    </location>
</feature>
<gene>
    <name evidence="2" type="ordered locus">bgla_1g14500</name>
</gene>
<accession>F2LB51</accession>
<proteinExistence type="predicted"/>
<dbReference type="Proteomes" id="UP000008316">
    <property type="component" value="Chromosome 1"/>
</dbReference>
<name>F2LB51_BURGS</name>
<sequence length="183" mass="20725">MNHLEMLAKEWLEWTGHIVRTNVRVGKRSAGGHEMEVDVVAYAPLEGEIRHYELSLDAHTWDKRLHRFEKKFRLARQYMFSELFPFLPPHTPIKHFAVLPANRLDGLAGAEVISVDDFTSRVAHDVVQEGLAARAAISEQYPLLRHTQFLLCGYRKRPVINPQDTGSAVGPTVSAPIDPVPLQ</sequence>